<accession>A0A1R4EHF3</accession>
<sequence>MKKLLAMMLAGAASVSAGAAHWVDLGKSAEEDIQTFIDIESARKYYDEPFFSSESYSSAFIRYDYLKGHRLKPLGGSYSYNFYIVDCDKISLFSPSTVIYGSKNEVLMNSNEKHFTSRSLTKAYPDTVGERIVRNICAYSMINDLI</sequence>
<gene>
    <name evidence="2" type="ORF">A1019T_01824</name>
</gene>
<feature type="signal peptide" evidence="1">
    <location>
        <begin position="1"/>
        <end position="19"/>
    </location>
</feature>
<reference evidence="3" key="1">
    <citation type="submission" date="2017-02" db="EMBL/GenBank/DDBJ databases">
        <authorList>
            <person name="Mornico D."/>
        </authorList>
    </citation>
    <scope>NUCLEOTIDE SEQUENCE [LARGE SCALE GENOMIC DNA]</scope>
</reference>
<keyword evidence="1" id="KW-0732">Signal</keyword>
<evidence type="ECO:0000256" key="1">
    <source>
        <dbReference type="SAM" id="SignalP"/>
    </source>
</evidence>
<dbReference type="RefSeq" id="WP_077449220.1">
    <property type="nucleotide sequence ID" value="NZ_FUGD01000107.1"/>
</dbReference>
<name>A0A1R4EHF3_9GAMM</name>
<dbReference type="AlphaFoldDB" id="A0A1R4EHF3"/>
<protein>
    <submittedName>
        <fullName evidence="2">Uncharacterized protein</fullName>
    </submittedName>
</protein>
<organism evidence="2 3">
    <name type="scientific">Psychrobacter pasteurii</name>
    <dbReference type="NCBI Taxonomy" id="1945520"/>
    <lineage>
        <taxon>Bacteria</taxon>
        <taxon>Pseudomonadati</taxon>
        <taxon>Pseudomonadota</taxon>
        <taxon>Gammaproteobacteria</taxon>
        <taxon>Moraxellales</taxon>
        <taxon>Moraxellaceae</taxon>
        <taxon>Psychrobacter</taxon>
    </lineage>
</organism>
<keyword evidence="3" id="KW-1185">Reference proteome</keyword>
<proteinExistence type="predicted"/>
<evidence type="ECO:0000313" key="3">
    <source>
        <dbReference type="Proteomes" id="UP000188169"/>
    </source>
</evidence>
<dbReference type="EMBL" id="FUGD01000107">
    <property type="protein sequence ID" value="SJM37839.1"/>
    <property type="molecule type" value="Genomic_DNA"/>
</dbReference>
<dbReference type="Proteomes" id="UP000188169">
    <property type="component" value="Unassembled WGS sequence"/>
</dbReference>
<evidence type="ECO:0000313" key="2">
    <source>
        <dbReference type="EMBL" id="SJM37839.1"/>
    </source>
</evidence>
<feature type="chain" id="PRO_5012345275" evidence="1">
    <location>
        <begin position="20"/>
        <end position="146"/>
    </location>
</feature>